<dbReference type="NCBIfam" id="TIGR02401">
    <property type="entry name" value="trehalose_TreY"/>
    <property type="match status" value="1"/>
</dbReference>
<dbReference type="InterPro" id="IPR006047">
    <property type="entry name" value="GH13_cat_dom"/>
</dbReference>
<gene>
    <name evidence="2" type="ORF">CAL20_11090</name>
</gene>
<dbReference type="InterPro" id="IPR017853">
    <property type="entry name" value="GH"/>
</dbReference>
<evidence type="ECO:0000313" key="3">
    <source>
        <dbReference type="Proteomes" id="UP000216885"/>
    </source>
</evidence>
<evidence type="ECO:0000259" key="1">
    <source>
        <dbReference type="SMART" id="SM00642"/>
    </source>
</evidence>
<dbReference type="SUPFAM" id="SSF51445">
    <property type="entry name" value="(Trans)glycosidases"/>
    <property type="match status" value="1"/>
</dbReference>
<feature type="domain" description="Glycosyl hydrolase family 13 catalytic" evidence="1">
    <location>
        <begin position="10"/>
        <end position="433"/>
    </location>
</feature>
<organism evidence="2 3">
    <name type="scientific">Bordetella genomosp. 4</name>
    <dbReference type="NCBI Taxonomy" id="463044"/>
    <lineage>
        <taxon>Bacteria</taxon>
        <taxon>Pseudomonadati</taxon>
        <taxon>Pseudomonadota</taxon>
        <taxon>Betaproteobacteria</taxon>
        <taxon>Burkholderiales</taxon>
        <taxon>Alcaligenaceae</taxon>
        <taxon>Bordetella</taxon>
    </lineage>
</organism>
<dbReference type="SMART" id="SM00642">
    <property type="entry name" value="Aamy"/>
    <property type="match status" value="1"/>
</dbReference>
<dbReference type="InterPro" id="IPR013797">
    <property type="entry name" value="Maltooligo_trehalose_synth_4"/>
</dbReference>
<dbReference type="Gene3D" id="3.20.20.80">
    <property type="entry name" value="Glycosidases"/>
    <property type="match status" value="1"/>
</dbReference>
<dbReference type="EMBL" id="NEVQ01000013">
    <property type="protein sequence ID" value="OZI55993.1"/>
    <property type="molecule type" value="Genomic_DNA"/>
</dbReference>
<dbReference type="PANTHER" id="PTHR10357">
    <property type="entry name" value="ALPHA-AMYLASE FAMILY MEMBER"/>
    <property type="match status" value="1"/>
</dbReference>
<dbReference type="InterPro" id="IPR012767">
    <property type="entry name" value="Trehalose_TreY"/>
</dbReference>
<protein>
    <submittedName>
        <fullName evidence="2">Malto-oligosyltrehalose synthase</fullName>
    </submittedName>
</protein>
<dbReference type="Gene3D" id="1.10.10.470">
    <property type="entry name" value="Maltooligosyl trehalose synthase, domain 4"/>
    <property type="match status" value="1"/>
</dbReference>
<dbReference type="CDD" id="cd11336">
    <property type="entry name" value="AmyAc_MTSase"/>
    <property type="match status" value="1"/>
</dbReference>
<evidence type="ECO:0000313" key="2">
    <source>
        <dbReference type="EMBL" id="OZI55993.1"/>
    </source>
</evidence>
<dbReference type="PANTHER" id="PTHR10357:SF216">
    <property type="entry name" value="MALTOOLIGOSYL TREHALOSE SYNTHASE-RELATED"/>
    <property type="match status" value="1"/>
</dbReference>
<reference evidence="2 3" key="1">
    <citation type="submission" date="2017-05" db="EMBL/GenBank/DDBJ databases">
        <title>Complete and WGS of Bordetella genogroups.</title>
        <authorList>
            <person name="Spilker T."/>
            <person name="LiPuma J."/>
        </authorList>
    </citation>
    <scope>NUCLEOTIDE SEQUENCE [LARGE SCALE GENOMIC DNA]</scope>
    <source>
        <strain evidence="2 3">AU9919</strain>
    </source>
</reference>
<sequence length="848" mass="94544">MTLRATARLQLHADFPFDAARAQLDYYADLGVSHLYLSPITQARPGSMHGYDVLDPSRVSADLGGEQALERLVDAVKARGMGLLLDIVPNHMAADARNPWWRDVLRHGRASAYADYFDIDWEMHEGKILLPILGQPYGSALCKGDIQLGKQHGEPVVLAGGQALPISGPSVLAALARYTDASDHADRKAALHALLEQQCYCLAWWRSATNQLNWRRFFDINDLVGVRVEDPSVFEAAHMLPLALYRKGWIDGLRIDHVDGLAEPGAYLRRLRTAMREAAPTRTPYIVVEKILAPQEALDRRWPVDGTTGYDFMDDVSALLHAPAARRPLLACWYAQGGDSTGLKHQLHIIRAQLLDRRLAHERQGLLKAWSRLASHKNEDQASWDRVLGAWLTAFPVYRSYAEDGGPSAADRTHWDEATRSARTMLAESDSARLDELLRDLHAPAGPEGLSALKRLQQVTPPLAAKSLEDTLHYRQGTLLSRNEVGAWPQRFALGPQGFHARNQWRSRHMPHSLLATATHDHKRGEDTRARLAVLTEMPSEWAKMASEWLALLPASSFSDPDRYILLQALIGSWPADWPADIDTLDPLLIREWLARIGAWQRKALCEAGQHSSWSDPDEHYEAAAQACIDILDPGGHDRQPLRKLATLAQSLIEPGHINSLAQALLRNTCPGVPDLYQGTELWDYSLVDPDNRRPVDYARRRFLLSSGIVARPELKHWRNGAVKQSLIYAALQLRAQQPALFAGPYRPLCANGPRAAHVVAFLRGTGRRTALVVVPRLCARRIAGYARDEGEAARQFWQGTTLRVPSLPGLVWKDMLSQRELALSTTGEIALDTLFQDWPVALCATTD</sequence>
<comment type="caution">
    <text evidence="2">The sequence shown here is derived from an EMBL/GenBank/DDBJ whole genome shotgun (WGS) entry which is preliminary data.</text>
</comment>
<dbReference type="GO" id="GO:0047470">
    <property type="term" value="F:(1,4)-alpha-D-glucan 1-alpha-D-glucosylmutase activity"/>
    <property type="evidence" value="ECO:0007669"/>
    <property type="project" value="TreeGrafter"/>
</dbReference>
<dbReference type="Gene3D" id="3.30.1590.10">
    <property type="entry name" value="Maltooligosyl trehalose synthase, domain 2"/>
    <property type="match status" value="1"/>
</dbReference>
<name>A0A261U556_9BORD</name>
<accession>A0A261U556</accession>
<dbReference type="AlphaFoldDB" id="A0A261U556"/>
<dbReference type="Proteomes" id="UP000216885">
    <property type="component" value="Unassembled WGS sequence"/>
</dbReference>
<dbReference type="GO" id="GO:0030980">
    <property type="term" value="P:alpha-glucan catabolic process"/>
    <property type="evidence" value="ECO:0007669"/>
    <property type="project" value="TreeGrafter"/>
</dbReference>
<proteinExistence type="predicted"/>
<keyword evidence="3" id="KW-1185">Reference proteome</keyword>
<dbReference type="Gene3D" id="1.10.150.200">
    <property type="entry name" value="Maltooligosyl trehalose synthase, domain 3"/>
    <property type="match status" value="1"/>
</dbReference>
<dbReference type="RefSeq" id="WP_094837877.1">
    <property type="nucleotide sequence ID" value="NZ_NEVQ01000013.1"/>
</dbReference>
<dbReference type="GO" id="GO:0005992">
    <property type="term" value="P:trehalose biosynthetic process"/>
    <property type="evidence" value="ECO:0007669"/>
    <property type="project" value="TreeGrafter"/>
</dbReference>
<dbReference type="Pfam" id="PF00128">
    <property type="entry name" value="Alpha-amylase"/>
    <property type="match status" value="1"/>
</dbReference>